<evidence type="ECO:0000313" key="2">
    <source>
        <dbReference type="EMBL" id="CAD8682125.1"/>
    </source>
</evidence>
<feature type="compositionally biased region" description="Low complexity" evidence="1">
    <location>
        <begin position="37"/>
        <end position="55"/>
    </location>
</feature>
<name>A0A7S0RNS4_9CHLO</name>
<proteinExistence type="predicted"/>
<dbReference type="EMBL" id="HBFB01018719">
    <property type="protein sequence ID" value="CAD8682125.1"/>
    <property type="molecule type" value="Transcribed_RNA"/>
</dbReference>
<reference evidence="2" key="1">
    <citation type="submission" date="2021-01" db="EMBL/GenBank/DDBJ databases">
        <authorList>
            <person name="Corre E."/>
            <person name="Pelletier E."/>
            <person name="Niang G."/>
            <person name="Scheremetjew M."/>
            <person name="Finn R."/>
            <person name="Kale V."/>
            <person name="Holt S."/>
            <person name="Cochrane G."/>
            <person name="Meng A."/>
            <person name="Brown T."/>
            <person name="Cohen L."/>
        </authorList>
    </citation>
    <scope>NUCLEOTIDE SEQUENCE</scope>
    <source>
        <strain evidence="2">SAG 11-49</strain>
    </source>
</reference>
<accession>A0A7S0RNS4</accession>
<feature type="region of interest" description="Disordered" evidence="1">
    <location>
        <begin position="35"/>
        <end position="99"/>
    </location>
</feature>
<evidence type="ECO:0000256" key="1">
    <source>
        <dbReference type="SAM" id="MobiDB-lite"/>
    </source>
</evidence>
<protein>
    <submittedName>
        <fullName evidence="2">Uncharacterized protein</fullName>
    </submittedName>
</protein>
<organism evidence="2">
    <name type="scientific">Chlamydomonas leiostraca</name>
    <dbReference type="NCBI Taxonomy" id="1034604"/>
    <lineage>
        <taxon>Eukaryota</taxon>
        <taxon>Viridiplantae</taxon>
        <taxon>Chlorophyta</taxon>
        <taxon>core chlorophytes</taxon>
        <taxon>Chlorophyceae</taxon>
        <taxon>CS clade</taxon>
        <taxon>Chlamydomonadales</taxon>
        <taxon>Chlamydomonadaceae</taxon>
        <taxon>Chlamydomonas</taxon>
    </lineage>
</organism>
<dbReference type="AlphaFoldDB" id="A0A7S0RNS4"/>
<gene>
    <name evidence="2" type="ORF">CLEI1391_LOCUS10515</name>
</gene>
<sequence>MDDLCAHPELLGANRMLHSLSLLVSGGSEGVAHEDAGAAAAAATPTASKPAARSADSASEMLGGRAVGAGVVGDRKGSSSSNGARDDVRRMSFDLPVSL</sequence>